<evidence type="ECO:0000313" key="4">
    <source>
        <dbReference type="EMBL" id="SDH63654.1"/>
    </source>
</evidence>
<evidence type="ECO:0000313" key="5">
    <source>
        <dbReference type="Proteomes" id="UP000199706"/>
    </source>
</evidence>
<feature type="domain" description="Methyltransferase FkbM" evidence="2">
    <location>
        <begin position="29"/>
        <end position="191"/>
    </location>
</feature>
<name>A0A1G8E187_9BURK</name>
<feature type="coiled-coil region" evidence="1">
    <location>
        <begin position="238"/>
        <end position="275"/>
    </location>
</feature>
<protein>
    <submittedName>
        <fullName evidence="4">Methyltransferase, FkbM family</fullName>
    </submittedName>
</protein>
<proteinExistence type="predicted"/>
<dbReference type="RefSeq" id="WP_090687166.1">
    <property type="nucleotide sequence ID" value="NZ_CADERL010000017.1"/>
</dbReference>
<keyword evidence="1" id="KW-0175">Coiled coil</keyword>
<evidence type="ECO:0000259" key="2">
    <source>
        <dbReference type="Pfam" id="PF05050"/>
    </source>
</evidence>
<dbReference type="GO" id="GO:0032259">
    <property type="term" value="P:methylation"/>
    <property type="evidence" value="ECO:0007669"/>
    <property type="project" value="UniProtKB-KW"/>
</dbReference>
<keyword evidence="4" id="KW-0808">Transferase</keyword>
<dbReference type="InterPro" id="IPR029063">
    <property type="entry name" value="SAM-dependent_MTases_sf"/>
</dbReference>
<dbReference type="OrthoDB" id="9810122at2"/>
<dbReference type="Pfam" id="PF05050">
    <property type="entry name" value="Methyltransf_21"/>
    <property type="match status" value="1"/>
</dbReference>
<evidence type="ECO:0000259" key="3">
    <source>
        <dbReference type="Pfam" id="PF13946"/>
    </source>
</evidence>
<dbReference type="Gene3D" id="3.40.50.150">
    <property type="entry name" value="Vaccinia Virus protein VP39"/>
    <property type="match status" value="1"/>
</dbReference>
<dbReference type="InterPro" id="IPR025282">
    <property type="entry name" value="DUF4214"/>
</dbReference>
<feature type="domain" description="DUF4214" evidence="3">
    <location>
        <begin position="618"/>
        <end position="673"/>
    </location>
</feature>
<reference evidence="4 5" key="1">
    <citation type="submission" date="2016-10" db="EMBL/GenBank/DDBJ databases">
        <authorList>
            <person name="de Groot N.N."/>
        </authorList>
    </citation>
    <scope>NUCLEOTIDE SEQUENCE [LARGE SCALE GENOMIC DNA]</scope>
    <source>
        <strain evidence="4 5">LMG 2247</strain>
    </source>
</reference>
<gene>
    <name evidence="4" type="ORF">SAMN05216466_111237</name>
</gene>
<evidence type="ECO:0000256" key="1">
    <source>
        <dbReference type="SAM" id="Coils"/>
    </source>
</evidence>
<organism evidence="4 5">
    <name type="scientific">Paraburkholderia phenazinium</name>
    <dbReference type="NCBI Taxonomy" id="60549"/>
    <lineage>
        <taxon>Bacteria</taxon>
        <taxon>Pseudomonadati</taxon>
        <taxon>Pseudomonadota</taxon>
        <taxon>Betaproteobacteria</taxon>
        <taxon>Burkholderiales</taxon>
        <taxon>Burkholderiaceae</taxon>
        <taxon>Paraburkholderia</taxon>
    </lineage>
</organism>
<dbReference type="SUPFAM" id="SSF53335">
    <property type="entry name" value="S-adenosyl-L-methionine-dependent methyltransferases"/>
    <property type="match status" value="1"/>
</dbReference>
<dbReference type="EMBL" id="FNCJ01000011">
    <property type="protein sequence ID" value="SDH63654.1"/>
    <property type="molecule type" value="Genomic_DNA"/>
</dbReference>
<sequence length="747" mass="84823">MSIVSYAQNFEDVMLWRALSQVKNGFYIDVGAQHPVIDSLSKAFYEKGWRGIHVEATPVYAELLRQDRPDETVLQVALAASNGMLSFYEVPETGLSTGDAEIALRHRERGLTVRELVVPCVTLADVFAKAGDRDVHWLKVDVEGMERAVLEGWGDSPCRPWLVVVESTLPNTQIETHEAWESLLLERGYSFVYFDGLNRFYVCETHAHFATTFRAGPNVFDGFALSGTAQTSFCSLINSRATRKHEEQVQEIARLEQEKAQYRKQREELEQKFSLRVRAVETENLRLSSALAADSSAHTRRERALADLAAKTSQKSRAAHEALLAALAQRERECGQQVLEIQKRAEQERIEQINELKRESAARESAWAAFEAQTNLGTQTLQRTIAERERHFSAQLSRVIDEATQERAELGRLYRQQESSLRGELAEKERIVEAKLLAAEMTAQQAERELAARSVELSEQLAAAQEKFAQDGLEIAHRFERLEAELIKQNTLRCEAIRDDLARAEREIAEMAERSEMRDAKHSREAVLHLDRIGKLQKLVVRSEERRLRKSASMFRKFSPTSINIAAVARIHNLVSLLDAEINESSGLQRIAMNSQVSAQINYQPTFEQNDQGIYGLDEFQSLYDRNFVRAAYLAILRREPDPDGERHYLKQVRAGVAKDEILDDILKSAEARNYKTSIRGLGAARVIRRACRIPVFGKLVFAILFLLDVTNHLQDLRALENHVIRIAEESQGRYQAEIGKNRAGKN</sequence>
<accession>A0A1G8E187</accession>
<dbReference type="GO" id="GO:0008168">
    <property type="term" value="F:methyltransferase activity"/>
    <property type="evidence" value="ECO:0007669"/>
    <property type="project" value="UniProtKB-KW"/>
</dbReference>
<feature type="coiled-coil region" evidence="1">
    <location>
        <begin position="400"/>
        <end position="514"/>
    </location>
</feature>
<dbReference type="Pfam" id="PF13946">
    <property type="entry name" value="DUF4214"/>
    <property type="match status" value="1"/>
</dbReference>
<dbReference type="Proteomes" id="UP000199706">
    <property type="component" value="Unassembled WGS sequence"/>
</dbReference>
<keyword evidence="4" id="KW-0489">Methyltransferase</keyword>
<dbReference type="InterPro" id="IPR006342">
    <property type="entry name" value="FkbM_mtfrase"/>
</dbReference>
<dbReference type="NCBIfam" id="TIGR01444">
    <property type="entry name" value="fkbM_fam"/>
    <property type="match status" value="1"/>
</dbReference>
<dbReference type="AlphaFoldDB" id="A0A1G8E187"/>